<gene>
    <name evidence="12" type="ORF">CDV28_12732</name>
</gene>
<feature type="domain" description="PPIase FKBP-type" evidence="11">
    <location>
        <begin position="7"/>
        <end position="83"/>
    </location>
</feature>
<dbReference type="Pfam" id="PF00254">
    <property type="entry name" value="FKBP_C"/>
    <property type="match status" value="1"/>
</dbReference>
<evidence type="ECO:0000256" key="2">
    <source>
        <dbReference type="ARBA" id="ARBA00004496"/>
    </source>
</evidence>
<evidence type="ECO:0000256" key="10">
    <source>
        <dbReference type="RuleBase" id="RU003915"/>
    </source>
</evidence>
<evidence type="ECO:0000256" key="6">
    <source>
        <dbReference type="ARBA" id="ARBA00023186"/>
    </source>
</evidence>
<keyword evidence="5 9" id="KW-0697">Rotamase</keyword>
<evidence type="ECO:0000256" key="3">
    <source>
        <dbReference type="ARBA" id="ARBA00006577"/>
    </source>
</evidence>
<dbReference type="PROSITE" id="PS50059">
    <property type="entry name" value="FKBP_PPIASE"/>
    <property type="match status" value="1"/>
</dbReference>
<keyword evidence="6" id="KW-0143">Chaperone</keyword>
<dbReference type="PANTHER" id="PTHR47861">
    <property type="entry name" value="FKBP-TYPE PEPTIDYL-PROLYL CIS-TRANS ISOMERASE SLYD"/>
    <property type="match status" value="1"/>
</dbReference>
<keyword evidence="7 9" id="KW-0413">Isomerase</keyword>
<keyword evidence="13" id="KW-1185">Reference proteome</keyword>
<dbReference type="PANTHER" id="PTHR47861:SF3">
    <property type="entry name" value="FKBP-TYPE PEPTIDYL-PROLYL CIS-TRANS ISOMERASE SLYD"/>
    <property type="match status" value="1"/>
</dbReference>
<name>A0A521G082_9BACT</name>
<dbReference type="GO" id="GO:0005737">
    <property type="term" value="C:cytoplasm"/>
    <property type="evidence" value="ECO:0007669"/>
    <property type="project" value="UniProtKB-SubCell"/>
</dbReference>
<evidence type="ECO:0000313" key="13">
    <source>
        <dbReference type="Proteomes" id="UP000316238"/>
    </source>
</evidence>
<evidence type="ECO:0000313" key="12">
    <source>
        <dbReference type="EMBL" id="TAA74429.1"/>
    </source>
</evidence>
<comment type="caution">
    <text evidence="12">The sequence shown here is derived from an EMBL/GenBank/DDBJ whole genome shotgun (WGS) entry which is preliminary data.</text>
</comment>
<dbReference type="AlphaFoldDB" id="A0A521G082"/>
<comment type="subcellular location">
    <subcellularLocation>
        <location evidence="2">Cytoplasm</location>
    </subcellularLocation>
</comment>
<protein>
    <recommendedName>
        <fullName evidence="10">Peptidyl-prolyl cis-trans isomerase</fullName>
        <ecNumber evidence="10">5.2.1.8</ecNumber>
    </recommendedName>
</protein>
<comment type="catalytic activity">
    <reaction evidence="1 9 10">
        <text>[protein]-peptidylproline (omega=180) = [protein]-peptidylproline (omega=0)</text>
        <dbReference type="Rhea" id="RHEA:16237"/>
        <dbReference type="Rhea" id="RHEA-COMP:10747"/>
        <dbReference type="Rhea" id="RHEA-COMP:10748"/>
        <dbReference type="ChEBI" id="CHEBI:83833"/>
        <dbReference type="ChEBI" id="CHEBI:83834"/>
        <dbReference type="EC" id="5.2.1.8"/>
    </reaction>
</comment>
<evidence type="ECO:0000256" key="1">
    <source>
        <dbReference type="ARBA" id="ARBA00000971"/>
    </source>
</evidence>
<dbReference type="InterPro" id="IPR001179">
    <property type="entry name" value="PPIase_FKBP_dom"/>
</dbReference>
<evidence type="ECO:0000256" key="5">
    <source>
        <dbReference type="ARBA" id="ARBA00023110"/>
    </source>
</evidence>
<dbReference type="InterPro" id="IPR046357">
    <property type="entry name" value="PPIase_dom_sf"/>
</dbReference>
<comment type="similarity">
    <text evidence="3 10">Belongs to the FKBP-type PPIase family.</text>
</comment>
<dbReference type="SUPFAM" id="SSF54534">
    <property type="entry name" value="FKBP-like"/>
    <property type="match status" value="1"/>
</dbReference>
<proteinExistence type="inferred from homology"/>
<comment type="function">
    <text evidence="8">Also involved in hydrogenase metallocenter assembly, probably by participating in the nickel insertion step. This function in hydrogenase biosynthesis requires chaperone activity and the presence of the metal-binding domain, but not PPIase activity.</text>
</comment>
<dbReference type="GO" id="GO:0003755">
    <property type="term" value="F:peptidyl-prolyl cis-trans isomerase activity"/>
    <property type="evidence" value="ECO:0007669"/>
    <property type="project" value="UniProtKB-UniRule"/>
</dbReference>
<evidence type="ECO:0000256" key="9">
    <source>
        <dbReference type="PROSITE-ProRule" id="PRU00277"/>
    </source>
</evidence>
<dbReference type="Proteomes" id="UP000316238">
    <property type="component" value="Unassembled WGS sequence"/>
</dbReference>
<evidence type="ECO:0000256" key="4">
    <source>
        <dbReference type="ARBA" id="ARBA00022490"/>
    </source>
</evidence>
<evidence type="ECO:0000256" key="7">
    <source>
        <dbReference type="ARBA" id="ARBA00023235"/>
    </source>
</evidence>
<organism evidence="12 13">
    <name type="scientific">Candidatus Electronema aureum</name>
    <dbReference type="NCBI Taxonomy" id="2005002"/>
    <lineage>
        <taxon>Bacteria</taxon>
        <taxon>Pseudomonadati</taxon>
        <taxon>Thermodesulfobacteriota</taxon>
        <taxon>Desulfobulbia</taxon>
        <taxon>Desulfobulbales</taxon>
        <taxon>Desulfobulbaceae</taxon>
        <taxon>Candidatus Electronema</taxon>
    </lineage>
</organism>
<reference evidence="12" key="1">
    <citation type="submission" date="2017-07" db="EMBL/GenBank/DDBJ databases">
        <title>The cable genome - Insights into the physiology and evolution of filamentous bacteria capable of sulfide oxidation via long distance electron transfer.</title>
        <authorList>
            <person name="Thorup C."/>
            <person name="Bjerg J.T."/>
            <person name="Schreiber L."/>
            <person name="Nielsen L.P."/>
            <person name="Kjeldsen K.U."/>
            <person name="Boesen T."/>
            <person name="Boggild A."/>
            <person name="Meysman F."/>
            <person name="Geelhoed J."/>
            <person name="Schramm A."/>
        </authorList>
    </citation>
    <scope>NUCLEOTIDE SEQUENCE [LARGE SCALE GENOMIC DNA]</scope>
    <source>
        <strain evidence="12">GS</strain>
    </source>
</reference>
<evidence type="ECO:0000256" key="8">
    <source>
        <dbReference type="ARBA" id="ARBA00037071"/>
    </source>
</evidence>
<dbReference type="EC" id="5.2.1.8" evidence="10"/>
<dbReference type="Gene3D" id="3.10.50.40">
    <property type="match status" value="1"/>
</dbReference>
<dbReference type="EMBL" id="NQJD01000027">
    <property type="protein sequence ID" value="TAA74429.1"/>
    <property type="molecule type" value="Genomic_DNA"/>
</dbReference>
<sequence>MSSAKKGDCVKVHYTGHLEDGTTFDSSRGVEPLEFTLGSGQVIAGFDEAVTGMELGARKNVMVPAHKAYGERHEEMVINVPHNQFPAHIVPEIGQQIQLAGPNNQPILVKVVGISEDSVRLDANPPLAGCDLIFDLELISIAE</sequence>
<keyword evidence="4" id="KW-0963">Cytoplasm</keyword>
<evidence type="ECO:0000259" key="11">
    <source>
        <dbReference type="PROSITE" id="PS50059"/>
    </source>
</evidence>
<accession>A0A521G082</accession>
<dbReference type="GO" id="GO:0042026">
    <property type="term" value="P:protein refolding"/>
    <property type="evidence" value="ECO:0007669"/>
    <property type="project" value="UniProtKB-ARBA"/>
</dbReference>